<gene>
    <name evidence="8" type="ORF">HMPREF9333_00046</name>
</gene>
<evidence type="ECO:0000313" key="8">
    <source>
        <dbReference type="EMBL" id="EHI56796.1"/>
    </source>
</evidence>
<evidence type="ECO:0000256" key="4">
    <source>
        <dbReference type="ARBA" id="ARBA00022840"/>
    </source>
</evidence>
<dbReference type="PANTHER" id="PTHR10256:SF0">
    <property type="entry name" value="INACTIVE SELENIDE, WATER DIKINASE-LIKE PROTEIN-RELATED"/>
    <property type="match status" value="1"/>
</dbReference>
<evidence type="ECO:0000313" key="9">
    <source>
        <dbReference type="Proteomes" id="UP000003011"/>
    </source>
</evidence>
<dbReference type="PATRIC" id="fig|679200.3.peg.51"/>
<keyword evidence="4" id="KW-0067">ATP-binding</keyword>
<evidence type="ECO:0000256" key="2">
    <source>
        <dbReference type="ARBA" id="ARBA00022741"/>
    </source>
</evidence>
<dbReference type="PANTHER" id="PTHR10256">
    <property type="entry name" value="SELENIDE, WATER DIKINASE"/>
    <property type="match status" value="1"/>
</dbReference>
<dbReference type="Proteomes" id="UP000003011">
    <property type="component" value="Unassembled WGS sequence"/>
</dbReference>
<dbReference type="PIRSF" id="PIRSF036407">
    <property type="entry name" value="Selenphspht_syn"/>
    <property type="match status" value="1"/>
</dbReference>
<dbReference type="Pfam" id="PF00586">
    <property type="entry name" value="AIRS"/>
    <property type="match status" value="1"/>
</dbReference>
<keyword evidence="5" id="KW-0711">Selenium</keyword>
<keyword evidence="3" id="KW-0418">Kinase</keyword>
<dbReference type="GO" id="GO:0016260">
    <property type="term" value="P:selenocysteine biosynthetic process"/>
    <property type="evidence" value="ECO:0007669"/>
    <property type="project" value="TreeGrafter"/>
</dbReference>
<dbReference type="InterPro" id="IPR004536">
    <property type="entry name" value="SPS/SelD"/>
</dbReference>
<evidence type="ECO:0000259" key="7">
    <source>
        <dbReference type="Pfam" id="PF02769"/>
    </source>
</evidence>
<dbReference type="Gene3D" id="3.30.1330.10">
    <property type="entry name" value="PurM-like, N-terminal domain"/>
    <property type="match status" value="1"/>
</dbReference>
<dbReference type="NCBIfam" id="TIGR00476">
    <property type="entry name" value="selD"/>
    <property type="match status" value="1"/>
</dbReference>
<protein>
    <submittedName>
        <fullName evidence="8">Selenide</fullName>
    </submittedName>
</protein>
<dbReference type="InterPro" id="IPR036676">
    <property type="entry name" value="PurM-like_C_sf"/>
</dbReference>
<keyword evidence="9" id="KW-1185">Reference proteome</keyword>
<dbReference type="InterPro" id="IPR010918">
    <property type="entry name" value="PurM-like_C_dom"/>
</dbReference>
<dbReference type="eggNOG" id="COG0709">
    <property type="taxonomic scope" value="Bacteria"/>
</dbReference>
<feature type="domain" description="PurM-like C-terminal" evidence="7">
    <location>
        <begin position="113"/>
        <end position="286"/>
    </location>
</feature>
<evidence type="ECO:0000259" key="6">
    <source>
        <dbReference type="Pfam" id="PF00586"/>
    </source>
</evidence>
<dbReference type="InterPro" id="IPR036921">
    <property type="entry name" value="PurM-like_N_sf"/>
</dbReference>
<dbReference type="InterPro" id="IPR016188">
    <property type="entry name" value="PurM-like_N"/>
</dbReference>
<evidence type="ECO:0000256" key="1">
    <source>
        <dbReference type="ARBA" id="ARBA00022679"/>
    </source>
</evidence>
<dbReference type="SUPFAM" id="SSF55326">
    <property type="entry name" value="PurM N-terminal domain-like"/>
    <property type="match status" value="1"/>
</dbReference>
<dbReference type="SUPFAM" id="SSF56042">
    <property type="entry name" value="PurM C-terminal domain-like"/>
    <property type="match status" value="1"/>
</dbReference>
<comment type="caution">
    <text evidence="8">The sequence shown here is derived from an EMBL/GenBank/DDBJ whole genome shotgun (WGS) entry which is preliminary data.</text>
</comment>
<dbReference type="GO" id="GO:0005524">
    <property type="term" value="F:ATP binding"/>
    <property type="evidence" value="ECO:0007669"/>
    <property type="project" value="UniProtKB-KW"/>
</dbReference>
<proteinExistence type="predicted"/>
<keyword evidence="2" id="KW-0547">Nucleotide-binding</keyword>
<name>G5GEQ8_9FIRM</name>
<dbReference type="Gene3D" id="3.90.650.10">
    <property type="entry name" value="PurM-like C-terminal domain"/>
    <property type="match status" value="1"/>
</dbReference>
<dbReference type="AlphaFoldDB" id="G5GEQ8"/>
<reference evidence="8 9" key="1">
    <citation type="submission" date="2011-08" db="EMBL/GenBank/DDBJ databases">
        <title>The Genome Sequence of Johnsonella ignava ATCC 51276.</title>
        <authorList>
            <consortium name="The Broad Institute Genome Sequencing Platform"/>
            <person name="Earl A."/>
            <person name="Ward D."/>
            <person name="Feldgarden M."/>
            <person name="Gevers D."/>
            <person name="Izard J."/>
            <person name="Blanton J.M."/>
            <person name="Baranova O.V."/>
            <person name="Dewhirst F.E."/>
            <person name="Young S.K."/>
            <person name="Zeng Q."/>
            <person name="Gargeya S."/>
            <person name="Fitzgerald M."/>
            <person name="Haas B."/>
            <person name="Abouelleil A."/>
            <person name="Alvarado L."/>
            <person name="Arachchi H.M."/>
            <person name="Berlin A."/>
            <person name="Brown A."/>
            <person name="Chapman S.B."/>
            <person name="Chen Z."/>
            <person name="Dunbar C."/>
            <person name="Freedman E."/>
            <person name="Gearin G."/>
            <person name="Gellesch M."/>
            <person name="Goldberg J."/>
            <person name="Griggs A."/>
            <person name="Gujja S."/>
            <person name="Heiman D."/>
            <person name="Howarth C."/>
            <person name="Larson L."/>
            <person name="Lui A."/>
            <person name="MacDonald P.J.P."/>
            <person name="Montmayeur A."/>
            <person name="Murphy C."/>
            <person name="Neiman D."/>
            <person name="Pearson M."/>
            <person name="Priest M."/>
            <person name="Roberts A."/>
            <person name="Saif S."/>
            <person name="Shea T."/>
            <person name="Shenoy N."/>
            <person name="Sisk P."/>
            <person name="Stolte C."/>
            <person name="Sykes S."/>
            <person name="Wortman J."/>
            <person name="Nusbaum C."/>
            <person name="Birren B."/>
        </authorList>
    </citation>
    <scope>NUCLEOTIDE SEQUENCE [LARGE SCALE GENOMIC DNA]</scope>
    <source>
        <strain evidence="8 9">ATCC 51276</strain>
    </source>
</reference>
<evidence type="ECO:0000256" key="5">
    <source>
        <dbReference type="ARBA" id="ARBA00023266"/>
    </source>
</evidence>
<feature type="domain" description="PurM-like N-terminal" evidence="6">
    <location>
        <begin position="3"/>
        <end position="100"/>
    </location>
</feature>
<dbReference type="STRING" id="679200.HMPREF9333_00046"/>
<organism evidence="8 9">
    <name type="scientific">Johnsonella ignava ATCC 51276</name>
    <dbReference type="NCBI Taxonomy" id="679200"/>
    <lineage>
        <taxon>Bacteria</taxon>
        <taxon>Bacillati</taxon>
        <taxon>Bacillota</taxon>
        <taxon>Clostridia</taxon>
        <taxon>Lachnospirales</taxon>
        <taxon>Lachnospiraceae</taxon>
        <taxon>Johnsonella</taxon>
    </lineage>
</organism>
<accession>G5GEQ8</accession>
<dbReference type="GO" id="GO:0004756">
    <property type="term" value="F:selenide, water dikinase activity"/>
    <property type="evidence" value="ECO:0007669"/>
    <property type="project" value="TreeGrafter"/>
</dbReference>
<dbReference type="HOGENOM" id="CLU_032859_0_0_9"/>
<keyword evidence="1" id="KW-0808">Transferase</keyword>
<dbReference type="Pfam" id="PF02769">
    <property type="entry name" value="AIRS_C"/>
    <property type="match status" value="1"/>
</dbReference>
<dbReference type="EMBL" id="ACZL01000002">
    <property type="protein sequence ID" value="EHI56796.1"/>
    <property type="molecule type" value="Genomic_DNA"/>
</dbReference>
<dbReference type="CDD" id="cd02195">
    <property type="entry name" value="SelD"/>
    <property type="match status" value="1"/>
</dbReference>
<dbReference type="GO" id="GO:0005737">
    <property type="term" value="C:cytoplasm"/>
    <property type="evidence" value="ECO:0007669"/>
    <property type="project" value="TreeGrafter"/>
</dbReference>
<sequence length="292" mass="31497">MTDELALIQTVDIFPPAVDDPYEYGQIAAANSLSDVWAMGGKARLCMNILMYPEDMPPDAVNAILRGGYDKVMEAGAIVVGGHTIKDDIPKYGLCVSGLVHPDKILKNNAIRENDILILTKAIGTGLLINATKGEIADEAQYKSGLDSMVCLNKYAAEAVQDLDGIHACTDVTGFSIIGHSFEMCEGTGLQALINHKKVPFLPGAEDFAKMGLVPAATYANRRYLKKHVGLLSDIPEYITDILYDPQTSGGLLYSVDQNNAPYVLEALKKVCPYAEAIGKIVKGNEHPISII</sequence>
<evidence type="ECO:0000256" key="3">
    <source>
        <dbReference type="ARBA" id="ARBA00022777"/>
    </source>
</evidence>